<feature type="domain" description="ABC transporter" evidence="8">
    <location>
        <begin position="4"/>
        <end position="234"/>
    </location>
</feature>
<dbReference type="InterPro" id="IPR027417">
    <property type="entry name" value="P-loop_NTPase"/>
</dbReference>
<dbReference type="SUPFAM" id="SSF50331">
    <property type="entry name" value="MOP-like"/>
    <property type="match status" value="1"/>
</dbReference>
<dbReference type="AlphaFoldDB" id="A0A3D9HA95"/>
<dbReference type="InterPro" id="IPR017871">
    <property type="entry name" value="ABC_transporter-like_CS"/>
</dbReference>
<dbReference type="FunFam" id="3.40.50.300:FF:000042">
    <property type="entry name" value="Maltose/maltodextrin ABC transporter, ATP-binding protein"/>
    <property type="match status" value="1"/>
</dbReference>
<dbReference type="GO" id="GO:1990060">
    <property type="term" value="C:maltose transport complex"/>
    <property type="evidence" value="ECO:0007669"/>
    <property type="project" value="TreeGrafter"/>
</dbReference>
<dbReference type="InterPro" id="IPR040582">
    <property type="entry name" value="OB_MalK-like"/>
</dbReference>
<evidence type="ECO:0000256" key="1">
    <source>
        <dbReference type="ARBA" id="ARBA00005417"/>
    </source>
</evidence>
<evidence type="ECO:0000313" key="10">
    <source>
        <dbReference type="Proteomes" id="UP000256845"/>
    </source>
</evidence>
<accession>A0A3D9HA95</accession>
<dbReference type="Pfam" id="PF00005">
    <property type="entry name" value="ABC_tran"/>
    <property type="match status" value="1"/>
</dbReference>
<dbReference type="InterPro" id="IPR012340">
    <property type="entry name" value="NA-bd_OB-fold"/>
</dbReference>
<evidence type="ECO:0000313" key="9">
    <source>
        <dbReference type="EMBL" id="RED46101.1"/>
    </source>
</evidence>
<dbReference type="RefSeq" id="WP_115938018.1">
    <property type="nucleotide sequence ID" value="NZ_QRDW01000010.1"/>
</dbReference>
<gene>
    <name evidence="9" type="ORF">DFP90_1109</name>
</gene>
<keyword evidence="5" id="KW-0547">Nucleotide-binding</keyword>
<evidence type="ECO:0000256" key="6">
    <source>
        <dbReference type="ARBA" id="ARBA00022840"/>
    </source>
</evidence>
<dbReference type="NCBIfam" id="NF008653">
    <property type="entry name" value="PRK11650.1"/>
    <property type="match status" value="1"/>
</dbReference>
<dbReference type="Proteomes" id="UP000256845">
    <property type="component" value="Unassembled WGS sequence"/>
</dbReference>
<sequence length="351" mass="37913">MTGLTLKQVNKKFGEFPVIHEVDLSIDSGELVVFVGPSGCGKSTLLRLIAGLEDITSGEFWIGGQRADQLLAAARNIAMVFQSYALYPHMTVAENIGFPLKLAKLPRARIAEKVAAVGESLRLGALFDRKPGQLSGGQRQRVAIGRALARDPKVLLLDEPLSNLDAALRLEMRMELSRLHKQLAATMVYVTHDQVEAMTLADRIVIMREGKVEQVGTPLELYSRPANVFVAEFIGSPKMNVFSADLDRSGGNPVIRLSEQTALSAEGAAGSRVFAGIRPEHMTPVDDGGLRGVVTAVEHLGADTLVHFDSAFMEGGIARINGISGVRTGENIGFQVAAEQYHLFSENGNRL</sequence>
<comment type="caution">
    <text evidence="9">The sequence shown here is derived from an EMBL/GenBank/DDBJ whole genome shotgun (WGS) entry which is preliminary data.</text>
</comment>
<dbReference type="SUPFAM" id="SSF52540">
    <property type="entry name" value="P-loop containing nucleoside triphosphate hydrolases"/>
    <property type="match status" value="1"/>
</dbReference>
<dbReference type="OrthoDB" id="7811600at2"/>
<keyword evidence="10" id="KW-1185">Reference proteome</keyword>
<keyword evidence="7" id="KW-0472">Membrane</keyword>
<dbReference type="GO" id="GO:0016887">
    <property type="term" value="F:ATP hydrolysis activity"/>
    <property type="evidence" value="ECO:0007669"/>
    <property type="project" value="InterPro"/>
</dbReference>
<dbReference type="GO" id="GO:0005524">
    <property type="term" value="F:ATP binding"/>
    <property type="evidence" value="ECO:0007669"/>
    <property type="project" value="UniProtKB-KW"/>
</dbReference>
<dbReference type="InterPro" id="IPR003439">
    <property type="entry name" value="ABC_transporter-like_ATP-bd"/>
</dbReference>
<keyword evidence="9" id="KW-0762">Sugar transport</keyword>
<evidence type="ECO:0000259" key="8">
    <source>
        <dbReference type="PROSITE" id="PS50893"/>
    </source>
</evidence>
<evidence type="ECO:0000256" key="5">
    <source>
        <dbReference type="ARBA" id="ARBA00022741"/>
    </source>
</evidence>
<dbReference type="GO" id="GO:0015423">
    <property type="term" value="F:ABC-type maltose transporter activity"/>
    <property type="evidence" value="ECO:0007669"/>
    <property type="project" value="TreeGrafter"/>
</dbReference>
<comment type="similarity">
    <text evidence="1">Belongs to the ABC transporter superfamily.</text>
</comment>
<dbReference type="InterPro" id="IPR003593">
    <property type="entry name" value="AAA+_ATPase"/>
</dbReference>
<dbReference type="PANTHER" id="PTHR43875">
    <property type="entry name" value="MALTODEXTRIN IMPORT ATP-BINDING PROTEIN MSMX"/>
    <property type="match status" value="1"/>
</dbReference>
<keyword evidence="6 9" id="KW-0067">ATP-binding</keyword>
<evidence type="ECO:0000256" key="4">
    <source>
        <dbReference type="ARBA" id="ARBA00022519"/>
    </source>
</evidence>
<evidence type="ECO:0000256" key="7">
    <source>
        <dbReference type="ARBA" id="ARBA00023136"/>
    </source>
</evidence>
<keyword evidence="2" id="KW-0813">Transport</keyword>
<dbReference type="Pfam" id="PF17912">
    <property type="entry name" value="OB_MalK"/>
    <property type="match status" value="1"/>
</dbReference>
<dbReference type="GO" id="GO:0055052">
    <property type="term" value="C:ATP-binding cassette (ABC) transporter complex, substrate-binding subunit-containing"/>
    <property type="evidence" value="ECO:0007669"/>
    <property type="project" value="TreeGrafter"/>
</dbReference>
<keyword evidence="4" id="KW-0997">Cell inner membrane</keyword>
<reference evidence="9 10" key="1">
    <citation type="submission" date="2018-07" db="EMBL/GenBank/DDBJ databases">
        <title>Genomic Encyclopedia of Type Strains, Phase III (KMG-III): the genomes of soil and plant-associated and newly described type strains.</title>
        <authorList>
            <person name="Whitman W."/>
        </authorList>
    </citation>
    <scope>NUCLEOTIDE SEQUENCE [LARGE SCALE GENOMIC DNA]</scope>
    <source>
        <strain evidence="9 10">CECT 8488</strain>
    </source>
</reference>
<proteinExistence type="inferred from homology"/>
<evidence type="ECO:0000256" key="2">
    <source>
        <dbReference type="ARBA" id="ARBA00022448"/>
    </source>
</evidence>
<protein>
    <submittedName>
        <fullName evidence="9">Multiple sugar transport system ATP-binding protein/multiple sugar transport system ATP-binding protein</fullName>
    </submittedName>
</protein>
<keyword evidence="3" id="KW-1003">Cell membrane</keyword>
<dbReference type="CDD" id="cd03301">
    <property type="entry name" value="ABC_MalK_N"/>
    <property type="match status" value="1"/>
</dbReference>
<dbReference type="EMBL" id="QRDW01000010">
    <property type="protein sequence ID" value="RED46101.1"/>
    <property type="molecule type" value="Genomic_DNA"/>
</dbReference>
<dbReference type="PROSITE" id="PS50893">
    <property type="entry name" value="ABC_TRANSPORTER_2"/>
    <property type="match status" value="1"/>
</dbReference>
<dbReference type="InterPro" id="IPR015855">
    <property type="entry name" value="ABC_transpr_MalK-like"/>
</dbReference>
<dbReference type="Gene3D" id="2.40.50.140">
    <property type="entry name" value="Nucleic acid-binding proteins"/>
    <property type="match status" value="1"/>
</dbReference>
<name>A0A3D9HA95_9PROT</name>
<evidence type="ECO:0000256" key="3">
    <source>
        <dbReference type="ARBA" id="ARBA00022475"/>
    </source>
</evidence>
<dbReference type="PROSITE" id="PS00211">
    <property type="entry name" value="ABC_TRANSPORTER_1"/>
    <property type="match status" value="1"/>
</dbReference>
<dbReference type="SMART" id="SM00382">
    <property type="entry name" value="AAA"/>
    <property type="match status" value="1"/>
</dbReference>
<dbReference type="PANTHER" id="PTHR43875:SF3">
    <property type="entry name" value="MALTOSE_MALTODEXTRIN IMPORT ATP-BINDING PROTEIN MALK"/>
    <property type="match status" value="1"/>
</dbReference>
<dbReference type="InterPro" id="IPR047641">
    <property type="entry name" value="ABC_transpr_MalK/UgpC-like"/>
</dbReference>
<dbReference type="InterPro" id="IPR008995">
    <property type="entry name" value="Mo/tungstate-bd_C_term_dom"/>
</dbReference>
<dbReference type="Gene3D" id="2.40.50.100">
    <property type="match status" value="1"/>
</dbReference>
<dbReference type="Gene3D" id="3.40.50.300">
    <property type="entry name" value="P-loop containing nucleotide triphosphate hydrolases"/>
    <property type="match status" value="1"/>
</dbReference>
<organism evidence="9 10">
    <name type="scientific">Aestuariispira insulae</name>
    <dbReference type="NCBI Taxonomy" id="1461337"/>
    <lineage>
        <taxon>Bacteria</taxon>
        <taxon>Pseudomonadati</taxon>
        <taxon>Pseudomonadota</taxon>
        <taxon>Alphaproteobacteria</taxon>
        <taxon>Rhodospirillales</taxon>
        <taxon>Kiloniellaceae</taxon>
        <taxon>Aestuariispira</taxon>
    </lineage>
</organism>